<dbReference type="PANTHER" id="PTHR47545">
    <property type="entry name" value="MULTIFUNCTIONAL CCA PROTEIN"/>
    <property type="match status" value="1"/>
</dbReference>
<evidence type="ECO:0000256" key="5">
    <source>
        <dbReference type="ARBA" id="ARBA00022723"/>
    </source>
</evidence>
<evidence type="ECO:0000313" key="13">
    <source>
        <dbReference type="EMBL" id="CUR55046.1"/>
    </source>
</evidence>
<protein>
    <submittedName>
        <fullName evidence="13">Polynucleotide adenylyltransferase/metal dependent phosphohydrolase</fullName>
    </submittedName>
</protein>
<dbReference type="GO" id="GO:0016787">
    <property type="term" value="F:hydrolase activity"/>
    <property type="evidence" value="ECO:0007669"/>
    <property type="project" value="UniProtKB-KW"/>
</dbReference>
<evidence type="ECO:0000256" key="8">
    <source>
        <dbReference type="ARBA" id="ARBA00022840"/>
    </source>
</evidence>
<evidence type="ECO:0000256" key="6">
    <source>
        <dbReference type="ARBA" id="ARBA00022741"/>
    </source>
</evidence>
<evidence type="ECO:0000256" key="7">
    <source>
        <dbReference type="ARBA" id="ARBA00022800"/>
    </source>
</evidence>
<evidence type="ECO:0000256" key="9">
    <source>
        <dbReference type="ARBA" id="ARBA00022842"/>
    </source>
</evidence>
<dbReference type="GO" id="GO:0042245">
    <property type="term" value="P:RNA repair"/>
    <property type="evidence" value="ECO:0007669"/>
    <property type="project" value="UniProtKB-KW"/>
</dbReference>
<evidence type="ECO:0000256" key="10">
    <source>
        <dbReference type="ARBA" id="ARBA00022884"/>
    </source>
</evidence>
<dbReference type="SUPFAM" id="SSF81301">
    <property type="entry name" value="Nucleotidyltransferase"/>
    <property type="match status" value="1"/>
</dbReference>
<dbReference type="InterPro" id="IPR032828">
    <property type="entry name" value="PolyA_RNA-bd"/>
</dbReference>
<keyword evidence="2 13" id="KW-0808">Transferase</keyword>
<evidence type="ECO:0000256" key="11">
    <source>
        <dbReference type="SAM" id="Coils"/>
    </source>
</evidence>
<dbReference type="Gene3D" id="1.10.3090.10">
    <property type="entry name" value="cca-adding enzyme, domain 2"/>
    <property type="match status" value="1"/>
</dbReference>
<evidence type="ECO:0000256" key="3">
    <source>
        <dbReference type="ARBA" id="ARBA00022694"/>
    </source>
</evidence>
<dbReference type="CDD" id="cd05398">
    <property type="entry name" value="NT_ClassII-CCAase"/>
    <property type="match status" value="1"/>
</dbReference>
<dbReference type="GO" id="GO:0046872">
    <property type="term" value="F:metal ion binding"/>
    <property type="evidence" value="ECO:0007669"/>
    <property type="project" value="UniProtKB-KW"/>
</dbReference>
<evidence type="ECO:0000256" key="1">
    <source>
        <dbReference type="ARBA" id="ARBA00001946"/>
    </source>
</evidence>
<proteinExistence type="predicted"/>
<keyword evidence="5" id="KW-0479">Metal-binding</keyword>
<keyword evidence="3" id="KW-0819">tRNA processing</keyword>
<dbReference type="SMART" id="SM00471">
    <property type="entry name" value="HDc"/>
    <property type="match status" value="1"/>
</dbReference>
<organism evidence="13">
    <name type="scientific">metagenome</name>
    <dbReference type="NCBI Taxonomy" id="256318"/>
    <lineage>
        <taxon>unclassified sequences</taxon>
        <taxon>metagenomes</taxon>
    </lineage>
</organism>
<dbReference type="InterPro" id="IPR043519">
    <property type="entry name" value="NT_sf"/>
</dbReference>
<keyword evidence="4 13" id="KW-0548">Nucleotidyltransferase</keyword>
<dbReference type="GO" id="GO:0005524">
    <property type="term" value="F:ATP binding"/>
    <property type="evidence" value="ECO:0007669"/>
    <property type="project" value="UniProtKB-KW"/>
</dbReference>
<dbReference type="NCBIfam" id="TIGR02692">
    <property type="entry name" value="tRNA_CCA_actino"/>
    <property type="match status" value="1"/>
</dbReference>
<evidence type="ECO:0000256" key="4">
    <source>
        <dbReference type="ARBA" id="ARBA00022695"/>
    </source>
</evidence>
<dbReference type="PROSITE" id="PS51831">
    <property type="entry name" value="HD"/>
    <property type="match status" value="1"/>
</dbReference>
<dbReference type="InterPro" id="IPR050124">
    <property type="entry name" value="tRNA_CCA-adding_enzyme"/>
</dbReference>
<evidence type="ECO:0000256" key="2">
    <source>
        <dbReference type="ARBA" id="ARBA00022679"/>
    </source>
</evidence>
<gene>
    <name evidence="13" type="ORF">NOCA2220237</name>
</gene>
<feature type="coiled-coil region" evidence="11">
    <location>
        <begin position="393"/>
        <end position="427"/>
    </location>
</feature>
<dbReference type="InterPro" id="IPR003607">
    <property type="entry name" value="HD/PDEase_dom"/>
</dbReference>
<keyword evidence="11" id="KW-0175">Coiled coil</keyword>
<accession>A0A2P2BZ88</accession>
<keyword evidence="9" id="KW-0460">Magnesium</keyword>
<keyword evidence="7" id="KW-0692">RNA repair</keyword>
<dbReference type="CDD" id="cd00077">
    <property type="entry name" value="HDc"/>
    <property type="match status" value="1"/>
</dbReference>
<dbReference type="Pfam" id="PF12627">
    <property type="entry name" value="PolyA_pol_RNAbd"/>
    <property type="match status" value="1"/>
</dbReference>
<sequence length="483" mass="53921">MSDPLPPLLIPEVERRVAAELDRIAPVTDELGARFLAAGHALALVGGPVRDAMLGRAQVDLDFTTSARPEETERLLQGWADAIWDMGRAFGTIGCRKGHWQVEITTYRSDSYDPTSRKPEVAFGDSIEVDLGRRDFTVNAMAVSLPSREFIDPYGGVVDLAQRVISTPGTPFQSFSDDPLRMMRAARFVAQLGFTVAPEVVAAMTEMADRISIISAERVRDELVKLICAPYPRRGLQLLVETGLAAIVLPELPALALERDEHHRHKDVYEHTLTVLEQSIAQESRLGGGPDFVSRFAALMHDVGKPRTRRFVEDGTVTFHHHDVVGAKLTRKRMKALRFSNDQIDAVAQLVELHLRFHGYGSGEWTDSAVRRYVRDAGDQLERLHMLTRADCTTRNQRKADRLRRTYDELEERIARLSEEEELASIRPDLDGAQIMEILAIPPGPEVGAAYRFLLDLRMDNGPMSEADAAAALVAWWGSRGER</sequence>
<evidence type="ECO:0000259" key="12">
    <source>
        <dbReference type="PROSITE" id="PS51831"/>
    </source>
</evidence>
<dbReference type="NCBIfam" id="TIGR00277">
    <property type="entry name" value="HDIG"/>
    <property type="match status" value="1"/>
</dbReference>
<dbReference type="InterPro" id="IPR014065">
    <property type="entry name" value="tRNA_adenylyltransferase"/>
</dbReference>
<dbReference type="EMBL" id="CZKA01000015">
    <property type="protein sequence ID" value="CUR55046.1"/>
    <property type="molecule type" value="Genomic_DNA"/>
</dbReference>
<dbReference type="InterPro" id="IPR006675">
    <property type="entry name" value="HDIG_dom"/>
</dbReference>
<dbReference type="SUPFAM" id="SSF81891">
    <property type="entry name" value="Poly A polymerase C-terminal region-like"/>
    <property type="match status" value="1"/>
</dbReference>
<keyword evidence="8" id="KW-0067">ATP-binding</keyword>
<feature type="domain" description="HD" evidence="12">
    <location>
        <begin position="268"/>
        <end position="387"/>
    </location>
</feature>
<dbReference type="FunFam" id="1.10.3090.10:FF:000002">
    <property type="entry name" value="CCA tRNA nucleotidyltransferase"/>
    <property type="match status" value="1"/>
</dbReference>
<dbReference type="PANTHER" id="PTHR47545:SF1">
    <property type="entry name" value="MULTIFUNCTIONAL CCA PROTEIN"/>
    <property type="match status" value="1"/>
</dbReference>
<dbReference type="AlphaFoldDB" id="A0A2P2BZ88"/>
<dbReference type="GO" id="GO:0003723">
    <property type="term" value="F:RNA binding"/>
    <property type="evidence" value="ECO:0007669"/>
    <property type="project" value="UniProtKB-KW"/>
</dbReference>
<dbReference type="Gene3D" id="3.30.460.10">
    <property type="entry name" value="Beta Polymerase, domain 2"/>
    <property type="match status" value="1"/>
</dbReference>
<keyword evidence="13" id="KW-0378">Hydrolase</keyword>
<dbReference type="Pfam" id="PF01966">
    <property type="entry name" value="HD"/>
    <property type="match status" value="1"/>
</dbReference>
<keyword evidence="6" id="KW-0547">Nucleotide-binding</keyword>
<dbReference type="GO" id="GO:0016779">
    <property type="term" value="F:nucleotidyltransferase activity"/>
    <property type="evidence" value="ECO:0007669"/>
    <property type="project" value="UniProtKB-KW"/>
</dbReference>
<dbReference type="Pfam" id="PF01743">
    <property type="entry name" value="PolyA_pol"/>
    <property type="match status" value="1"/>
</dbReference>
<dbReference type="InterPro" id="IPR002646">
    <property type="entry name" value="PolA_pol_head_dom"/>
</dbReference>
<dbReference type="InterPro" id="IPR006674">
    <property type="entry name" value="HD_domain"/>
</dbReference>
<dbReference type="GO" id="GO:0008033">
    <property type="term" value="P:tRNA processing"/>
    <property type="evidence" value="ECO:0007669"/>
    <property type="project" value="UniProtKB-KW"/>
</dbReference>
<keyword evidence="10" id="KW-0694">RNA-binding</keyword>
<reference evidence="13" key="1">
    <citation type="submission" date="2015-08" db="EMBL/GenBank/DDBJ databases">
        <authorList>
            <person name="Babu N.S."/>
            <person name="Beckwith C.J."/>
            <person name="Beseler K.G."/>
            <person name="Brison A."/>
            <person name="Carone J.V."/>
            <person name="Caskin T.P."/>
            <person name="Diamond M."/>
            <person name="Durham M.E."/>
            <person name="Foxe J.M."/>
            <person name="Go M."/>
            <person name="Henderson B.A."/>
            <person name="Jones I.B."/>
            <person name="McGettigan J.A."/>
            <person name="Micheletti S.J."/>
            <person name="Nasrallah M.E."/>
            <person name="Ortiz D."/>
            <person name="Piller C.R."/>
            <person name="Privatt S.R."/>
            <person name="Schneider S.L."/>
            <person name="Sharp S."/>
            <person name="Smith T.C."/>
            <person name="Stanton J.D."/>
            <person name="Ullery H.E."/>
            <person name="Wilson R.J."/>
            <person name="Serrano M.G."/>
            <person name="Buck G."/>
            <person name="Lee V."/>
            <person name="Wang Y."/>
            <person name="Carvalho R."/>
            <person name="Voegtly L."/>
            <person name="Shi R."/>
            <person name="Duckworth R."/>
            <person name="Johnson A."/>
            <person name="Loviza R."/>
            <person name="Walstead R."/>
            <person name="Shah Z."/>
            <person name="Kiflezghi M."/>
            <person name="Wade K."/>
            <person name="Ball S.L."/>
            <person name="Bradley K.W."/>
            <person name="Asai D.J."/>
            <person name="Bowman C.A."/>
            <person name="Russell D.A."/>
            <person name="Pope W.H."/>
            <person name="Jacobs-Sera D."/>
            <person name="Hendrix R.W."/>
            <person name="Hatfull G.F."/>
        </authorList>
    </citation>
    <scope>NUCLEOTIDE SEQUENCE</scope>
</reference>
<comment type="cofactor">
    <cofactor evidence="1">
        <name>Mg(2+)</name>
        <dbReference type="ChEBI" id="CHEBI:18420"/>
    </cofactor>
</comment>
<name>A0A2P2BZ88_9ZZZZ</name>